<dbReference type="Proteomes" id="UP001234178">
    <property type="component" value="Unassembled WGS sequence"/>
</dbReference>
<name>A0ABQ9ZRH6_9CRUS</name>
<keyword evidence="3" id="KW-1185">Reference proteome</keyword>
<organism evidence="2 3">
    <name type="scientific">Daphnia magna</name>
    <dbReference type="NCBI Taxonomy" id="35525"/>
    <lineage>
        <taxon>Eukaryota</taxon>
        <taxon>Metazoa</taxon>
        <taxon>Ecdysozoa</taxon>
        <taxon>Arthropoda</taxon>
        <taxon>Crustacea</taxon>
        <taxon>Branchiopoda</taxon>
        <taxon>Diplostraca</taxon>
        <taxon>Cladocera</taxon>
        <taxon>Anomopoda</taxon>
        <taxon>Daphniidae</taxon>
        <taxon>Daphnia</taxon>
    </lineage>
</organism>
<evidence type="ECO:0000256" key="1">
    <source>
        <dbReference type="SAM" id="MobiDB-lite"/>
    </source>
</evidence>
<feature type="region of interest" description="Disordered" evidence="1">
    <location>
        <begin position="69"/>
        <end position="89"/>
    </location>
</feature>
<gene>
    <name evidence="2" type="ORF">OUZ56_030074</name>
</gene>
<reference evidence="2 3" key="1">
    <citation type="journal article" date="2023" name="Nucleic Acids Res.">
        <title>The hologenome of Daphnia magna reveals possible DNA methylation and microbiome-mediated evolution of the host genome.</title>
        <authorList>
            <person name="Chaturvedi A."/>
            <person name="Li X."/>
            <person name="Dhandapani V."/>
            <person name="Marshall H."/>
            <person name="Kissane S."/>
            <person name="Cuenca-Cambronero M."/>
            <person name="Asole G."/>
            <person name="Calvet F."/>
            <person name="Ruiz-Romero M."/>
            <person name="Marangio P."/>
            <person name="Guigo R."/>
            <person name="Rago D."/>
            <person name="Mirbahai L."/>
            <person name="Eastwood N."/>
            <person name="Colbourne J.K."/>
            <person name="Zhou J."/>
            <person name="Mallon E."/>
            <person name="Orsini L."/>
        </authorList>
    </citation>
    <scope>NUCLEOTIDE SEQUENCE [LARGE SCALE GENOMIC DNA]</scope>
    <source>
        <strain evidence="2">LRV0_1</strain>
    </source>
</reference>
<sequence>MSLHRVSSRSWAPRSSLPESKRSRAVVIVSRCRRGQTHGYLVAQETPADDYIRFENYQAFGPIPKDHLTEDADSQGESFETTRGLDSDPETEVDLRAAMSLVVPVMGQQFVVPSRHISSRKEKLWKLSENLLARQSSEKVRKKMRTNGWRALKNIQPTTDGVILGKEIILKSILMTPPGAGSIVQGSRTSGW</sequence>
<accession>A0ABQ9ZRH6</accession>
<protein>
    <submittedName>
        <fullName evidence="2">Uncharacterized protein</fullName>
    </submittedName>
</protein>
<comment type="caution">
    <text evidence="2">The sequence shown here is derived from an EMBL/GenBank/DDBJ whole genome shotgun (WGS) entry which is preliminary data.</text>
</comment>
<proteinExistence type="predicted"/>
<evidence type="ECO:0000313" key="2">
    <source>
        <dbReference type="EMBL" id="KAK4015084.1"/>
    </source>
</evidence>
<dbReference type="EMBL" id="JAOYFB010000005">
    <property type="protein sequence ID" value="KAK4015084.1"/>
    <property type="molecule type" value="Genomic_DNA"/>
</dbReference>
<evidence type="ECO:0000313" key="3">
    <source>
        <dbReference type="Proteomes" id="UP001234178"/>
    </source>
</evidence>